<evidence type="ECO:0000313" key="4">
    <source>
        <dbReference type="Proteomes" id="UP000828390"/>
    </source>
</evidence>
<dbReference type="PANTHER" id="PTHR22882">
    <property type="entry name" value="SYNPHILIN-1"/>
    <property type="match status" value="1"/>
</dbReference>
<feature type="compositionally biased region" description="Basic and acidic residues" evidence="2">
    <location>
        <begin position="777"/>
        <end position="826"/>
    </location>
</feature>
<dbReference type="Proteomes" id="UP000828390">
    <property type="component" value="Unassembled WGS sequence"/>
</dbReference>
<dbReference type="PROSITE" id="PS50088">
    <property type="entry name" value="ANK_REPEAT"/>
    <property type="match status" value="1"/>
</dbReference>
<feature type="region of interest" description="Disordered" evidence="2">
    <location>
        <begin position="867"/>
        <end position="894"/>
    </location>
</feature>
<protein>
    <submittedName>
        <fullName evidence="3">Uncharacterized protein</fullName>
    </submittedName>
</protein>
<name>A0A9D4FQ92_DREPO</name>
<feature type="region of interest" description="Disordered" evidence="2">
    <location>
        <begin position="173"/>
        <end position="194"/>
    </location>
</feature>
<dbReference type="PROSITE" id="PS50297">
    <property type="entry name" value="ANK_REP_REGION"/>
    <property type="match status" value="1"/>
</dbReference>
<dbReference type="InterPro" id="IPR036770">
    <property type="entry name" value="Ankyrin_rpt-contain_sf"/>
</dbReference>
<comment type="caution">
    <text evidence="3">The sequence shown here is derived from an EMBL/GenBank/DDBJ whole genome shotgun (WGS) entry which is preliminary data.</text>
</comment>
<evidence type="ECO:0000313" key="3">
    <source>
        <dbReference type="EMBL" id="KAH3802512.1"/>
    </source>
</evidence>
<dbReference type="PANTHER" id="PTHR22882:SF3">
    <property type="entry name" value="SYNPHILIN-1"/>
    <property type="match status" value="1"/>
</dbReference>
<dbReference type="AlphaFoldDB" id="A0A9D4FQ92"/>
<dbReference type="GO" id="GO:0031625">
    <property type="term" value="F:ubiquitin protein ligase binding"/>
    <property type="evidence" value="ECO:0007669"/>
    <property type="project" value="TreeGrafter"/>
</dbReference>
<keyword evidence="4" id="KW-1185">Reference proteome</keyword>
<gene>
    <name evidence="3" type="ORF">DPMN_156190</name>
</gene>
<feature type="repeat" description="ANK" evidence="1">
    <location>
        <begin position="442"/>
        <end position="474"/>
    </location>
</feature>
<dbReference type="InterPro" id="IPR002110">
    <property type="entry name" value="Ankyrin_rpt"/>
</dbReference>
<sequence>MLTILKNICMSGDLTVVENKSPWLPITDDERKNMEYIERFLHSPSFDNGPGYMADVMLPSDETAGIFGGSDPEAIFDFITIRSMHERYGNIETPRGKIGRHDRITYENEAIYQNEAEFETFVQQFPIDDSIAECFATTDGDADKLDNKYVSGGKRPQISTTYSKMKKRFGKKSADDISLMSEEDPRSRDLKRSKKYGGVFSKRHKWRGFVSSTNKNTSSISKQAPHHTRHTEDFSKPDMQVRSLSSTINAEVHHIDSSASDSQITSFSETLAHAHSLSSGTNTNELEAESTTSGSVFEDEFDALLHGNTTDMISRIEDLPPDQVLKLRDQRGNTLLHRSMLVGNPDLVKYVLEKFPEMTSDINAENETAVEMAAKHGQFDCLKVMLERSHRRHALGPALGPAMLNRLLNVCAQHGQAECLYLLLNSVTREPHSACALPGDVRGNTAAHLAAKHGHVQCLHTLVACGYDVTSENLLQQRPLHVAHQSRSHVCFEYLLLLNMCARMWALLHAQTRLNASLLEQNASCRASIDHVTKCLRKYEHFCKDTEQSLSDTKQDVLHTMRGLHDRLTSLSDVTTLDADAGEQLRGQLAELTSEIELIEDTFDFSPLADLHASLRKLDASLVEALSSVTERTSNDRTYPPTTDEVATQTLCGLLKDIHREYILENWNTEHLYEKYLSNTGLGVPGFFDVGATSNFTSSNVKSFNVTSSKVASNTFENPAEACSTKSGQAEEQSVKAAKKNTDLSKSLEKCDLARKKQTANTDSGTSENSASAVHSTKRDAPEDCVRRTHTKDQNSYKQFKNDTKEDIDHEEIDINKLDKSDDKNQNGEGYATDLLNDPTERPFTKLLSLDERIDLLIAGERRKEREIDGSIHTSSGSLQSSHSMDPPSTFTSVTSHTSGASDWYNKLALTSLETAANDYVTNNEVSRDATSDTTSYWWDVEERGYANEDGMLSAMYADNIRRRVHVHCDNASSSYDDLRRQRIASHLKAVQQTRFTSDNYRERITTSSGEVMGGFDTPPEVGPQRRVHVDVSGALRNRDQSKQARGNQKPGKPRLFTLEDAIDATSEGEADFRYSYKRPRDQVLSVRWEDMSMTDDDDRGPLSWIERELGGLGSRSSGSDTISVEYAAQSFV</sequence>
<dbReference type="EMBL" id="JAIWYP010000007">
    <property type="protein sequence ID" value="KAH3802512.1"/>
    <property type="molecule type" value="Genomic_DNA"/>
</dbReference>
<feature type="compositionally biased region" description="Basic and acidic residues" evidence="2">
    <location>
        <begin position="740"/>
        <end position="755"/>
    </location>
</feature>
<evidence type="ECO:0000256" key="1">
    <source>
        <dbReference type="PROSITE-ProRule" id="PRU00023"/>
    </source>
</evidence>
<dbReference type="Pfam" id="PF12796">
    <property type="entry name" value="Ank_2"/>
    <property type="match status" value="2"/>
</dbReference>
<dbReference type="SUPFAM" id="SSF48403">
    <property type="entry name" value="Ankyrin repeat"/>
    <property type="match status" value="1"/>
</dbReference>
<feature type="compositionally biased region" description="Low complexity" evidence="2">
    <location>
        <begin position="212"/>
        <end position="222"/>
    </location>
</feature>
<dbReference type="InterPro" id="IPR040133">
    <property type="entry name" value="SNCAIP"/>
</dbReference>
<organism evidence="3 4">
    <name type="scientific">Dreissena polymorpha</name>
    <name type="common">Zebra mussel</name>
    <name type="synonym">Mytilus polymorpha</name>
    <dbReference type="NCBI Taxonomy" id="45954"/>
    <lineage>
        <taxon>Eukaryota</taxon>
        <taxon>Metazoa</taxon>
        <taxon>Spiralia</taxon>
        <taxon>Lophotrochozoa</taxon>
        <taxon>Mollusca</taxon>
        <taxon>Bivalvia</taxon>
        <taxon>Autobranchia</taxon>
        <taxon>Heteroconchia</taxon>
        <taxon>Euheterodonta</taxon>
        <taxon>Imparidentia</taxon>
        <taxon>Neoheterodontei</taxon>
        <taxon>Myida</taxon>
        <taxon>Dreissenoidea</taxon>
        <taxon>Dreissenidae</taxon>
        <taxon>Dreissena</taxon>
    </lineage>
</organism>
<keyword evidence="1" id="KW-0040">ANK repeat</keyword>
<dbReference type="Gene3D" id="1.25.40.20">
    <property type="entry name" value="Ankyrin repeat-containing domain"/>
    <property type="match status" value="2"/>
</dbReference>
<feature type="region of interest" description="Disordered" evidence="2">
    <location>
        <begin position="720"/>
        <end position="837"/>
    </location>
</feature>
<reference evidence="3" key="1">
    <citation type="journal article" date="2019" name="bioRxiv">
        <title>The Genome of the Zebra Mussel, Dreissena polymorpha: A Resource for Invasive Species Research.</title>
        <authorList>
            <person name="McCartney M.A."/>
            <person name="Auch B."/>
            <person name="Kono T."/>
            <person name="Mallez S."/>
            <person name="Zhang Y."/>
            <person name="Obille A."/>
            <person name="Becker A."/>
            <person name="Abrahante J.E."/>
            <person name="Garbe J."/>
            <person name="Badalamenti J.P."/>
            <person name="Herman A."/>
            <person name="Mangelson H."/>
            <person name="Liachko I."/>
            <person name="Sullivan S."/>
            <person name="Sone E.D."/>
            <person name="Koren S."/>
            <person name="Silverstein K.A.T."/>
            <person name="Beckman K.B."/>
            <person name="Gohl D.M."/>
        </authorList>
    </citation>
    <scope>NUCLEOTIDE SEQUENCE</scope>
    <source>
        <strain evidence="3">Duluth1</strain>
        <tissue evidence="3">Whole animal</tissue>
    </source>
</reference>
<feature type="compositionally biased region" description="Polar residues" evidence="2">
    <location>
        <begin position="759"/>
        <end position="775"/>
    </location>
</feature>
<evidence type="ECO:0000256" key="2">
    <source>
        <dbReference type="SAM" id="MobiDB-lite"/>
    </source>
</evidence>
<proteinExistence type="predicted"/>
<dbReference type="OrthoDB" id="6124053at2759"/>
<accession>A0A9D4FQ92</accession>
<feature type="compositionally biased region" description="Low complexity" evidence="2">
    <location>
        <begin position="871"/>
        <end position="884"/>
    </location>
</feature>
<feature type="region of interest" description="Disordered" evidence="2">
    <location>
        <begin position="212"/>
        <end position="237"/>
    </location>
</feature>
<reference evidence="3" key="2">
    <citation type="submission" date="2020-11" db="EMBL/GenBank/DDBJ databases">
        <authorList>
            <person name="McCartney M.A."/>
            <person name="Auch B."/>
            <person name="Kono T."/>
            <person name="Mallez S."/>
            <person name="Becker A."/>
            <person name="Gohl D.M."/>
            <person name="Silverstein K.A.T."/>
            <person name="Koren S."/>
            <person name="Bechman K.B."/>
            <person name="Herman A."/>
            <person name="Abrahante J.E."/>
            <person name="Garbe J."/>
        </authorList>
    </citation>
    <scope>NUCLEOTIDE SEQUENCE</scope>
    <source>
        <strain evidence="3">Duluth1</strain>
        <tissue evidence="3">Whole animal</tissue>
    </source>
</reference>
<dbReference type="SMART" id="SM00248">
    <property type="entry name" value="ANK"/>
    <property type="match status" value="4"/>
</dbReference>